<comment type="subcellular location">
    <subcellularLocation>
        <location evidence="1">Cell membrane</location>
        <topology evidence="1">Multi-pass membrane protein</topology>
    </subcellularLocation>
</comment>
<feature type="transmembrane region" description="Helical" evidence="5">
    <location>
        <begin position="120"/>
        <end position="141"/>
    </location>
</feature>
<dbReference type="GO" id="GO:0022857">
    <property type="term" value="F:transmembrane transporter activity"/>
    <property type="evidence" value="ECO:0007669"/>
    <property type="project" value="InterPro"/>
</dbReference>
<dbReference type="PATRIC" id="fig|1068978.7.peg.109"/>
<feature type="domain" description="Major facilitator superfamily (MFS) profile" evidence="6">
    <location>
        <begin position="189"/>
        <end position="415"/>
    </location>
</feature>
<organism evidence="7 8">
    <name type="scientific">Amycolatopsis methanolica 239</name>
    <dbReference type="NCBI Taxonomy" id="1068978"/>
    <lineage>
        <taxon>Bacteria</taxon>
        <taxon>Bacillati</taxon>
        <taxon>Actinomycetota</taxon>
        <taxon>Actinomycetes</taxon>
        <taxon>Pseudonocardiales</taxon>
        <taxon>Pseudonocardiaceae</taxon>
        <taxon>Amycolatopsis</taxon>
        <taxon>Amycolatopsis methanolica group</taxon>
    </lineage>
</organism>
<dbReference type="SUPFAM" id="SSF103473">
    <property type="entry name" value="MFS general substrate transporter"/>
    <property type="match status" value="1"/>
</dbReference>
<feature type="transmembrane region" description="Helical" evidence="5">
    <location>
        <begin position="182"/>
        <end position="199"/>
    </location>
</feature>
<evidence type="ECO:0000256" key="3">
    <source>
        <dbReference type="ARBA" id="ARBA00022989"/>
    </source>
</evidence>
<gene>
    <name evidence="7" type="ORF">AMETH_0101</name>
</gene>
<dbReference type="EMBL" id="CP009110">
    <property type="protein sequence ID" value="AIJ20193.1"/>
    <property type="molecule type" value="Genomic_DNA"/>
</dbReference>
<evidence type="ECO:0000256" key="2">
    <source>
        <dbReference type="ARBA" id="ARBA00022692"/>
    </source>
</evidence>
<reference evidence="7 8" key="1">
    <citation type="submission" date="2014-07" db="EMBL/GenBank/DDBJ databases">
        <title>Whole Genome Sequence of the Amycolatopsis methanolica 239.</title>
        <authorList>
            <person name="Tang B."/>
        </authorList>
    </citation>
    <scope>NUCLEOTIDE SEQUENCE [LARGE SCALE GENOMIC DNA]</scope>
    <source>
        <strain evidence="7 8">239</strain>
    </source>
</reference>
<feature type="transmembrane region" description="Helical" evidence="5">
    <location>
        <begin position="58"/>
        <end position="82"/>
    </location>
</feature>
<dbReference type="RefSeq" id="WP_017986054.1">
    <property type="nucleotide sequence ID" value="NZ_AQUL01000001.1"/>
</dbReference>
<feature type="transmembrane region" description="Helical" evidence="5">
    <location>
        <begin position="302"/>
        <end position="320"/>
    </location>
</feature>
<dbReference type="Proteomes" id="UP000062973">
    <property type="component" value="Chromosome"/>
</dbReference>
<dbReference type="InterPro" id="IPR011701">
    <property type="entry name" value="MFS"/>
</dbReference>
<dbReference type="InterPro" id="IPR020846">
    <property type="entry name" value="MFS_dom"/>
</dbReference>
<feature type="transmembrane region" description="Helical" evidence="5">
    <location>
        <begin position="332"/>
        <end position="352"/>
    </location>
</feature>
<feature type="transmembrane region" description="Helical" evidence="5">
    <location>
        <begin position="364"/>
        <end position="384"/>
    </location>
</feature>
<protein>
    <submittedName>
        <fullName evidence="7">Major facilitator transporter</fullName>
    </submittedName>
</protein>
<dbReference type="HOGENOM" id="CLU_040011_1_1_11"/>
<name>A0A076MH50_AMYME</name>
<evidence type="ECO:0000256" key="4">
    <source>
        <dbReference type="ARBA" id="ARBA00023136"/>
    </source>
</evidence>
<dbReference type="OrthoDB" id="7584869at2"/>
<dbReference type="PANTHER" id="PTHR23528">
    <property type="match status" value="1"/>
</dbReference>
<accession>A0A076MH50</accession>
<dbReference type="CDD" id="cd06174">
    <property type="entry name" value="MFS"/>
    <property type="match status" value="1"/>
</dbReference>
<evidence type="ECO:0000313" key="7">
    <source>
        <dbReference type="EMBL" id="AIJ20193.1"/>
    </source>
</evidence>
<keyword evidence="2 5" id="KW-0812">Transmembrane</keyword>
<dbReference type="KEGG" id="amq:AMETH_0101"/>
<feature type="transmembrane region" description="Helical" evidence="5">
    <location>
        <begin position="390"/>
        <end position="411"/>
    </location>
</feature>
<feature type="transmembrane region" description="Helical" evidence="5">
    <location>
        <begin position="233"/>
        <end position="258"/>
    </location>
</feature>
<dbReference type="InterPro" id="IPR036259">
    <property type="entry name" value="MFS_trans_sf"/>
</dbReference>
<dbReference type="GO" id="GO:0005886">
    <property type="term" value="C:plasma membrane"/>
    <property type="evidence" value="ECO:0007669"/>
    <property type="project" value="UniProtKB-SubCell"/>
</dbReference>
<evidence type="ECO:0000259" key="6">
    <source>
        <dbReference type="PROSITE" id="PS50850"/>
    </source>
</evidence>
<dbReference type="PROSITE" id="PS50850">
    <property type="entry name" value="MFS"/>
    <property type="match status" value="1"/>
</dbReference>
<evidence type="ECO:0000256" key="1">
    <source>
        <dbReference type="ARBA" id="ARBA00004651"/>
    </source>
</evidence>
<feature type="transmembrane region" description="Helical" evidence="5">
    <location>
        <begin position="153"/>
        <end position="176"/>
    </location>
</feature>
<evidence type="ECO:0000256" key="5">
    <source>
        <dbReference type="SAM" id="Phobius"/>
    </source>
</evidence>
<feature type="transmembrane region" description="Helical" evidence="5">
    <location>
        <begin position="94"/>
        <end position="114"/>
    </location>
</feature>
<evidence type="ECO:0000313" key="8">
    <source>
        <dbReference type="Proteomes" id="UP000062973"/>
    </source>
</evidence>
<keyword evidence="4 5" id="KW-0472">Membrane</keyword>
<dbReference type="eggNOG" id="COG2814">
    <property type="taxonomic scope" value="Bacteria"/>
</dbReference>
<keyword evidence="8" id="KW-1185">Reference proteome</keyword>
<feature type="transmembrane region" description="Helical" evidence="5">
    <location>
        <begin position="270"/>
        <end position="290"/>
    </location>
</feature>
<dbReference type="PANTHER" id="PTHR23528:SF1">
    <property type="entry name" value="MAJOR FACILITATOR SUPERFAMILY (MFS) PROFILE DOMAIN-CONTAINING PROTEIN"/>
    <property type="match status" value="1"/>
</dbReference>
<dbReference type="Gene3D" id="1.20.1250.20">
    <property type="entry name" value="MFS general substrate transporter like domains"/>
    <property type="match status" value="1"/>
</dbReference>
<proteinExistence type="predicted"/>
<dbReference type="STRING" id="1068978.AMETH_0101"/>
<keyword evidence="3 5" id="KW-1133">Transmembrane helix</keyword>
<dbReference type="Pfam" id="PF07690">
    <property type="entry name" value="MFS_1"/>
    <property type="match status" value="1"/>
</dbReference>
<dbReference type="AlphaFoldDB" id="A0A076MH50"/>
<sequence length="415" mass="43069">MTGTRTPDALAEPDVPVRAGWISLLFGANIGLWLGIYAPIQVLLPEQAERLDAADKELVFGIVTGAGAVVALLTNPLVGLASDRTRSRFGRRHPWTLAGALCGALGLVVLALAPNVAIMVVGWCLVQAGLGGMLATLTSAVPDRVPVGQRARIGGLVGISQMLGTVLGAVLVTVLVTSLPGGYLACAAVVVLGAAAFVLRTRDIALPRDWRPATGFRAVLRELWVSPRRHPDFAWAWGCHFLINLGNALGTFFLLFFLKDAVHHPDPDTGLLIMMGLYGVALVIGGLVVGPLSDRTGRRKPFVVGAAVVMAAAAVVLVLWQTWPAALAASPLLGIGFGAYWAVALAILTEVLPAAQDRAKDLGVINIANALPQVIAPVSATVILAELGGYPGLFAASAVATLAAGAFILGVRSVR</sequence>
<feature type="transmembrane region" description="Helical" evidence="5">
    <location>
        <begin position="21"/>
        <end position="38"/>
    </location>
</feature>